<accession>A0A3D8RVH1</accession>
<evidence type="ECO:0000313" key="2">
    <source>
        <dbReference type="Proteomes" id="UP000256328"/>
    </source>
</evidence>
<proteinExistence type="predicted"/>
<keyword evidence="2" id="KW-1185">Reference proteome</keyword>
<sequence>MAPTLKLCAGGLQRSRAVYRITSIDDMVSRGSWWHATSANLEKALYARGTVGTVISSGGIVAPVSSILYPCVQAADLEFKAFYSPKAKEACLGRLLIDARRGTLGGHEAMMNVPS</sequence>
<dbReference type="Proteomes" id="UP000256328">
    <property type="component" value="Unassembled WGS sequence"/>
</dbReference>
<dbReference type="AlphaFoldDB" id="A0A3D8RVH1"/>
<dbReference type="OrthoDB" id="10378497at2759"/>
<name>A0A3D8RVH1_9HELO</name>
<comment type="caution">
    <text evidence="1">The sequence shown here is derived from an EMBL/GenBank/DDBJ whole genome shotgun (WGS) entry which is preliminary data.</text>
</comment>
<gene>
    <name evidence="1" type="ORF">BP5796_05716</name>
</gene>
<protein>
    <submittedName>
        <fullName evidence="1">Uncharacterized protein</fullName>
    </submittedName>
</protein>
<organism evidence="1 2">
    <name type="scientific">Coleophoma crateriformis</name>
    <dbReference type="NCBI Taxonomy" id="565419"/>
    <lineage>
        <taxon>Eukaryota</taxon>
        <taxon>Fungi</taxon>
        <taxon>Dikarya</taxon>
        <taxon>Ascomycota</taxon>
        <taxon>Pezizomycotina</taxon>
        <taxon>Leotiomycetes</taxon>
        <taxon>Helotiales</taxon>
        <taxon>Dermateaceae</taxon>
        <taxon>Coleophoma</taxon>
    </lineage>
</organism>
<evidence type="ECO:0000313" key="1">
    <source>
        <dbReference type="EMBL" id="RDW77864.1"/>
    </source>
</evidence>
<reference evidence="1 2" key="1">
    <citation type="journal article" date="2018" name="IMA Fungus">
        <title>IMA Genome-F 9: Draft genome sequence of Annulohypoxylon stygium, Aspergillus mulundensis, Berkeleyomyces basicola (syn. Thielaviopsis basicola), Ceratocystis smalleyi, two Cercospora beticola strains, Coleophoma cylindrospora, Fusarium fracticaudum, Phialophora cf. hyalina, and Morchella septimelata.</title>
        <authorList>
            <person name="Wingfield B.D."/>
            <person name="Bills G.F."/>
            <person name="Dong Y."/>
            <person name="Huang W."/>
            <person name="Nel W.J."/>
            <person name="Swalarsk-Parry B.S."/>
            <person name="Vaghefi N."/>
            <person name="Wilken P.M."/>
            <person name="An Z."/>
            <person name="de Beer Z.W."/>
            <person name="De Vos L."/>
            <person name="Chen L."/>
            <person name="Duong T.A."/>
            <person name="Gao Y."/>
            <person name="Hammerbacher A."/>
            <person name="Kikkert J.R."/>
            <person name="Li Y."/>
            <person name="Li H."/>
            <person name="Li K."/>
            <person name="Li Q."/>
            <person name="Liu X."/>
            <person name="Ma X."/>
            <person name="Naidoo K."/>
            <person name="Pethybridge S.J."/>
            <person name="Sun J."/>
            <person name="Steenkamp E.T."/>
            <person name="van der Nest M.A."/>
            <person name="van Wyk S."/>
            <person name="Wingfield M.J."/>
            <person name="Xiong C."/>
            <person name="Yue Q."/>
            <person name="Zhang X."/>
        </authorList>
    </citation>
    <scope>NUCLEOTIDE SEQUENCE [LARGE SCALE GENOMIC DNA]</scope>
    <source>
        <strain evidence="1 2">BP5796</strain>
    </source>
</reference>
<dbReference type="EMBL" id="PDLN01000008">
    <property type="protein sequence ID" value="RDW77864.1"/>
    <property type="molecule type" value="Genomic_DNA"/>
</dbReference>